<reference evidence="6 7" key="1">
    <citation type="submission" date="2024-03" db="EMBL/GenBank/DDBJ databases">
        <title>Actinomycetospora sp. OC33-EN08, a novel actinomycete isolated from wild orchid (Aerides multiflora).</title>
        <authorList>
            <person name="Suriyachadkun C."/>
        </authorList>
    </citation>
    <scope>NUCLEOTIDE SEQUENCE [LARGE SCALE GENOMIC DNA]</scope>
    <source>
        <strain evidence="6 7">OC33-EN08</strain>
    </source>
</reference>
<dbReference type="Pfam" id="PF03466">
    <property type="entry name" value="LysR_substrate"/>
    <property type="match status" value="1"/>
</dbReference>
<dbReference type="CDD" id="cd08414">
    <property type="entry name" value="PBP2_LTTR_aromatics_like"/>
    <property type="match status" value="1"/>
</dbReference>
<gene>
    <name evidence="6" type="ORF">WCD74_02230</name>
</gene>
<keyword evidence="7" id="KW-1185">Reference proteome</keyword>
<dbReference type="Pfam" id="PF00126">
    <property type="entry name" value="HTH_1"/>
    <property type="match status" value="1"/>
</dbReference>
<accession>A0ABU8MGZ2</accession>
<dbReference type="InterPro" id="IPR000847">
    <property type="entry name" value="LysR_HTH_N"/>
</dbReference>
<evidence type="ECO:0000313" key="7">
    <source>
        <dbReference type="Proteomes" id="UP001385809"/>
    </source>
</evidence>
<dbReference type="SUPFAM" id="SSF46785">
    <property type="entry name" value="Winged helix' DNA-binding domain"/>
    <property type="match status" value="1"/>
</dbReference>
<evidence type="ECO:0000313" key="6">
    <source>
        <dbReference type="EMBL" id="MEJ2866566.1"/>
    </source>
</evidence>
<comment type="similarity">
    <text evidence="1">Belongs to the LysR transcriptional regulatory family.</text>
</comment>
<keyword evidence="2" id="KW-0805">Transcription regulation</keyword>
<proteinExistence type="inferred from homology"/>
<feature type="domain" description="HTH lysR-type" evidence="5">
    <location>
        <begin position="1"/>
        <end position="58"/>
    </location>
</feature>
<dbReference type="PROSITE" id="PS50931">
    <property type="entry name" value="HTH_LYSR"/>
    <property type="match status" value="1"/>
</dbReference>
<keyword evidence="3" id="KW-0238">DNA-binding</keyword>
<name>A0ABU8MGZ2_9PSEU</name>
<comment type="caution">
    <text evidence="6">The sequence shown here is derived from an EMBL/GenBank/DDBJ whole genome shotgun (WGS) entry which is preliminary data.</text>
</comment>
<evidence type="ECO:0000256" key="4">
    <source>
        <dbReference type="ARBA" id="ARBA00023163"/>
    </source>
</evidence>
<evidence type="ECO:0000256" key="3">
    <source>
        <dbReference type="ARBA" id="ARBA00023125"/>
    </source>
</evidence>
<evidence type="ECO:0000256" key="2">
    <source>
        <dbReference type="ARBA" id="ARBA00023015"/>
    </source>
</evidence>
<dbReference type="EMBL" id="JBBEGN010000001">
    <property type="protein sequence ID" value="MEJ2866566.1"/>
    <property type="molecule type" value="Genomic_DNA"/>
</dbReference>
<dbReference type="PANTHER" id="PTHR30346:SF0">
    <property type="entry name" value="HCA OPERON TRANSCRIPTIONAL ACTIVATOR HCAR"/>
    <property type="match status" value="1"/>
</dbReference>
<dbReference type="PANTHER" id="PTHR30346">
    <property type="entry name" value="TRANSCRIPTIONAL DUAL REGULATOR HCAR-RELATED"/>
    <property type="match status" value="1"/>
</dbReference>
<keyword evidence="4" id="KW-0804">Transcription</keyword>
<dbReference type="RefSeq" id="WP_337693185.1">
    <property type="nucleotide sequence ID" value="NZ_JBBEGN010000001.1"/>
</dbReference>
<dbReference type="Proteomes" id="UP001385809">
    <property type="component" value="Unassembled WGS sequence"/>
</dbReference>
<dbReference type="SUPFAM" id="SSF53850">
    <property type="entry name" value="Periplasmic binding protein-like II"/>
    <property type="match status" value="1"/>
</dbReference>
<protein>
    <submittedName>
        <fullName evidence="6">LysR substrate-binding domain-containing protein</fullName>
    </submittedName>
</protein>
<organism evidence="6 7">
    <name type="scientific">Actinomycetospora aurantiaca</name>
    <dbReference type="NCBI Taxonomy" id="3129233"/>
    <lineage>
        <taxon>Bacteria</taxon>
        <taxon>Bacillati</taxon>
        <taxon>Actinomycetota</taxon>
        <taxon>Actinomycetes</taxon>
        <taxon>Pseudonocardiales</taxon>
        <taxon>Pseudonocardiaceae</taxon>
        <taxon>Actinomycetospora</taxon>
    </lineage>
</organism>
<dbReference type="InterPro" id="IPR005119">
    <property type="entry name" value="LysR_subst-bd"/>
</dbReference>
<evidence type="ECO:0000256" key="1">
    <source>
        <dbReference type="ARBA" id="ARBA00009437"/>
    </source>
</evidence>
<dbReference type="Gene3D" id="3.40.190.10">
    <property type="entry name" value="Periplasmic binding protein-like II"/>
    <property type="match status" value="2"/>
</dbReference>
<sequence>MELRALRYFVAVAEERHIGRAADRLRMTQPPLSRAMHRLEADLGATLFDRTPAGVELTEAGRIAYEDARVLLEHADRLEARVRSTAGRSTLAVGSLADTAELVGGRIVPAFREAHPHVAVRVHESDLGDPSAGLRAGLVDVALTRLPFTDTGLRTHVLRTEPVGIVVRDDDPLAGESAVRLAELPGRRWVRLPPDTDRVWTDYWTAPALPDDHQTPVRTIQECLQAVLWNGMSALAPLDQVIPAGLVTVPVADRPPSGLVLAWPAAGPSPLVRSFVRLAAATYRRREARGHRGAVGRT</sequence>
<evidence type="ECO:0000259" key="5">
    <source>
        <dbReference type="PROSITE" id="PS50931"/>
    </source>
</evidence>
<dbReference type="InterPro" id="IPR036390">
    <property type="entry name" value="WH_DNA-bd_sf"/>
</dbReference>
<dbReference type="InterPro" id="IPR036388">
    <property type="entry name" value="WH-like_DNA-bd_sf"/>
</dbReference>
<dbReference type="Gene3D" id="1.10.10.10">
    <property type="entry name" value="Winged helix-like DNA-binding domain superfamily/Winged helix DNA-binding domain"/>
    <property type="match status" value="1"/>
</dbReference>
<dbReference type="PRINTS" id="PR00039">
    <property type="entry name" value="HTHLYSR"/>
</dbReference>